<dbReference type="PROSITE" id="PS50885">
    <property type="entry name" value="HAMP"/>
    <property type="match status" value="1"/>
</dbReference>
<dbReference type="InterPro" id="IPR003660">
    <property type="entry name" value="HAMP_dom"/>
</dbReference>
<evidence type="ECO:0000259" key="8">
    <source>
        <dbReference type="PROSITE" id="PS50885"/>
    </source>
</evidence>
<dbReference type="EMBL" id="BJNV01000006">
    <property type="protein sequence ID" value="GEC94437.1"/>
    <property type="molecule type" value="Genomic_DNA"/>
</dbReference>
<dbReference type="InterPro" id="IPR050482">
    <property type="entry name" value="Sensor_HK_TwoCompSys"/>
</dbReference>
<evidence type="ECO:0000256" key="6">
    <source>
        <dbReference type="SAM" id="Coils"/>
    </source>
</evidence>
<protein>
    <recommendedName>
        <fullName evidence="8">HAMP domain-containing protein</fullName>
    </recommendedName>
</protein>
<keyword evidence="7" id="KW-1133">Transmembrane helix</keyword>
<dbReference type="AlphaFoldDB" id="A0A4Y4CTT3"/>
<evidence type="ECO:0000256" key="2">
    <source>
        <dbReference type="ARBA" id="ARBA00022553"/>
    </source>
</evidence>
<gene>
    <name evidence="9" type="ORF">ZRA01_05100</name>
</gene>
<evidence type="ECO:0000313" key="10">
    <source>
        <dbReference type="Proteomes" id="UP000318422"/>
    </source>
</evidence>
<dbReference type="Pfam" id="PF02518">
    <property type="entry name" value="HATPase_c"/>
    <property type="match status" value="1"/>
</dbReference>
<keyword evidence="5" id="KW-0902">Two-component regulatory system</keyword>
<accession>A0A4Y4CTT3</accession>
<dbReference type="Gene3D" id="1.20.5.1930">
    <property type="match status" value="1"/>
</dbReference>
<dbReference type="CDD" id="cd16917">
    <property type="entry name" value="HATPase_UhpB-NarQ-NarX-like"/>
    <property type="match status" value="1"/>
</dbReference>
<feature type="transmembrane region" description="Helical" evidence="7">
    <location>
        <begin position="7"/>
        <end position="27"/>
    </location>
</feature>
<dbReference type="GO" id="GO:0046983">
    <property type="term" value="F:protein dimerization activity"/>
    <property type="evidence" value="ECO:0007669"/>
    <property type="project" value="InterPro"/>
</dbReference>
<sequence length="421" mass="44321">MDLRRRLLTRLGLLLGGLLAVAMLVQLHSLRSDIESEVAASARLVEVLLAAGTAAPDAAAPLADGALRHLSIRPAGQAAVTTPPPSWLSWLGLVPEVGGERQLRIGERNLVIAPKPGSEIDERLGDTVRLLITLLLFSGASLLVAWFAADRALAPVRGLEAGLERLARGEADPALPPFALREFSRVAGAIERLAAELQEARAAQRALARQLIAVQEAERSTLARELHDDMGQTLTALNVTAAYLERNAGRLDAGGVAECAADLRRDIRSCGEQLRGILATLRPHGLEAAGLAEALQDLVDGWRSRETGIEFALDLPPAPLPVDEPKALALYRVIQEALTNVVRHSGAESCRVSLAVLGQRLEACIADDGRGLHGGPERRGGLLGMAERMDMAGGQLALSGGTGRGLCVTAWVPCAGASATA</sequence>
<comment type="caution">
    <text evidence="9">The sequence shown here is derived from an EMBL/GenBank/DDBJ whole genome shotgun (WGS) entry which is preliminary data.</text>
</comment>
<evidence type="ECO:0000256" key="3">
    <source>
        <dbReference type="ARBA" id="ARBA00022679"/>
    </source>
</evidence>
<feature type="domain" description="HAMP" evidence="8">
    <location>
        <begin position="150"/>
        <end position="202"/>
    </location>
</feature>
<feature type="coiled-coil region" evidence="6">
    <location>
        <begin position="190"/>
        <end position="220"/>
    </location>
</feature>
<dbReference type="Gene3D" id="6.10.340.10">
    <property type="match status" value="1"/>
</dbReference>
<keyword evidence="2" id="KW-0597">Phosphoprotein</keyword>
<dbReference type="Gene3D" id="3.30.565.10">
    <property type="entry name" value="Histidine kinase-like ATPase, C-terminal domain"/>
    <property type="match status" value="1"/>
</dbReference>
<dbReference type="Pfam" id="PF07730">
    <property type="entry name" value="HisKA_3"/>
    <property type="match status" value="1"/>
</dbReference>
<keyword evidence="6" id="KW-0175">Coiled coil</keyword>
<dbReference type="InterPro" id="IPR011712">
    <property type="entry name" value="Sig_transdc_His_kin_sub3_dim/P"/>
</dbReference>
<keyword evidence="7" id="KW-0472">Membrane</keyword>
<evidence type="ECO:0000256" key="1">
    <source>
        <dbReference type="ARBA" id="ARBA00004370"/>
    </source>
</evidence>
<dbReference type="GO" id="GO:0016020">
    <property type="term" value="C:membrane"/>
    <property type="evidence" value="ECO:0007669"/>
    <property type="project" value="UniProtKB-SubCell"/>
</dbReference>
<keyword evidence="10" id="KW-1185">Reference proteome</keyword>
<reference evidence="9 10" key="1">
    <citation type="submission" date="2019-06" db="EMBL/GenBank/DDBJ databases">
        <title>Whole genome shotgun sequence of Zoogloea ramigera NBRC 15342.</title>
        <authorList>
            <person name="Hosoyama A."/>
            <person name="Uohara A."/>
            <person name="Ohji S."/>
            <person name="Ichikawa N."/>
        </authorList>
    </citation>
    <scope>NUCLEOTIDE SEQUENCE [LARGE SCALE GENOMIC DNA]</scope>
    <source>
        <strain evidence="9 10">NBRC 15342</strain>
    </source>
</reference>
<evidence type="ECO:0000256" key="5">
    <source>
        <dbReference type="ARBA" id="ARBA00023012"/>
    </source>
</evidence>
<dbReference type="InterPro" id="IPR003594">
    <property type="entry name" value="HATPase_dom"/>
</dbReference>
<keyword evidence="7" id="KW-0812">Transmembrane</keyword>
<name>A0A4Y4CTT3_ZOORA</name>
<keyword evidence="3" id="KW-0808">Transferase</keyword>
<keyword evidence="4" id="KW-0418">Kinase</keyword>
<dbReference type="PANTHER" id="PTHR24421:SF58">
    <property type="entry name" value="SIGNAL TRANSDUCTION HISTIDINE-PROTEIN KINASE_PHOSPHATASE UHPB"/>
    <property type="match status" value="1"/>
</dbReference>
<evidence type="ECO:0000313" key="9">
    <source>
        <dbReference type="EMBL" id="GEC94437.1"/>
    </source>
</evidence>
<evidence type="ECO:0000256" key="7">
    <source>
        <dbReference type="SAM" id="Phobius"/>
    </source>
</evidence>
<dbReference type="SUPFAM" id="SSF55874">
    <property type="entry name" value="ATPase domain of HSP90 chaperone/DNA topoisomerase II/histidine kinase"/>
    <property type="match status" value="1"/>
</dbReference>
<dbReference type="GO" id="GO:0000155">
    <property type="term" value="F:phosphorelay sensor kinase activity"/>
    <property type="evidence" value="ECO:0007669"/>
    <property type="project" value="InterPro"/>
</dbReference>
<organism evidence="9 10">
    <name type="scientific">Zoogloea ramigera</name>
    <dbReference type="NCBI Taxonomy" id="350"/>
    <lineage>
        <taxon>Bacteria</taxon>
        <taxon>Pseudomonadati</taxon>
        <taxon>Pseudomonadota</taxon>
        <taxon>Betaproteobacteria</taxon>
        <taxon>Rhodocyclales</taxon>
        <taxon>Zoogloeaceae</taxon>
        <taxon>Zoogloea</taxon>
    </lineage>
</organism>
<dbReference type="PANTHER" id="PTHR24421">
    <property type="entry name" value="NITRATE/NITRITE SENSOR PROTEIN NARX-RELATED"/>
    <property type="match status" value="1"/>
</dbReference>
<dbReference type="RefSeq" id="WP_170182883.1">
    <property type="nucleotide sequence ID" value="NZ_BJNV01000006.1"/>
</dbReference>
<comment type="subcellular location">
    <subcellularLocation>
        <location evidence="1">Membrane</location>
    </subcellularLocation>
</comment>
<proteinExistence type="predicted"/>
<dbReference type="InterPro" id="IPR036890">
    <property type="entry name" value="HATPase_C_sf"/>
</dbReference>
<evidence type="ECO:0000256" key="4">
    <source>
        <dbReference type="ARBA" id="ARBA00022777"/>
    </source>
</evidence>
<dbReference type="Proteomes" id="UP000318422">
    <property type="component" value="Unassembled WGS sequence"/>
</dbReference>